<keyword evidence="3" id="KW-0496">Mitochondrion</keyword>
<name>J9DRY2_EDHAE</name>
<reference evidence="7" key="2">
    <citation type="submission" date="2015-07" db="EMBL/GenBank/DDBJ databases">
        <title>Contrasting host-pathogen interactions and genome evolution in two generalist and specialist microsporidian pathogens of mosquitoes.</title>
        <authorList>
            <consortium name="The Broad Institute Genomics Platform"/>
            <consortium name="The Broad Institute Genome Sequencing Center for Infectious Disease"/>
            <person name="Cuomo C.A."/>
            <person name="Sanscrainte N.D."/>
            <person name="Goldberg J.M."/>
            <person name="Heiman D."/>
            <person name="Young S."/>
            <person name="Zeng Q."/>
            <person name="Becnel J.J."/>
            <person name="Birren B.W."/>
        </authorList>
    </citation>
    <scope>NUCLEOTIDE SEQUENCE [LARGE SCALE GENOMIC DNA]</scope>
    <source>
        <strain evidence="7">USNM 41457</strain>
    </source>
</reference>
<feature type="domain" description="TLDc" evidence="5">
    <location>
        <begin position="44"/>
        <end position="182"/>
    </location>
</feature>
<dbReference type="InParanoid" id="J9DRY2"/>
<dbReference type="OrthoDB" id="26679at2759"/>
<evidence type="ECO:0000256" key="2">
    <source>
        <dbReference type="ARBA" id="ARBA00009540"/>
    </source>
</evidence>
<dbReference type="Pfam" id="PF07534">
    <property type="entry name" value="TLD"/>
    <property type="match status" value="2"/>
</dbReference>
<dbReference type="Proteomes" id="UP000003163">
    <property type="component" value="Unassembled WGS sequence"/>
</dbReference>
<comment type="similarity">
    <text evidence="2">Belongs to the OXR1 family.</text>
</comment>
<evidence type="ECO:0000256" key="3">
    <source>
        <dbReference type="ARBA" id="ARBA00023128"/>
    </source>
</evidence>
<dbReference type="PROSITE" id="PS51886">
    <property type="entry name" value="TLDC"/>
    <property type="match status" value="1"/>
</dbReference>
<evidence type="ECO:0000259" key="5">
    <source>
        <dbReference type="PROSITE" id="PS51886"/>
    </source>
</evidence>
<dbReference type="AlphaFoldDB" id="J9DRY2"/>
<dbReference type="VEuPathDB" id="MicrosporidiaDB:EDEG_04075"/>
<evidence type="ECO:0000256" key="1">
    <source>
        <dbReference type="ARBA" id="ARBA00004173"/>
    </source>
</evidence>
<dbReference type="PANTHER" id="PTHR23354">
    <property type="entry name" value="NUCLEOLAR PROTEIN 7/ESTROGEN RECEPTOR COACTIVATOR-RELATED"/>
    <property type="match status" value="1"/>
</dbReference>
<dbReference type="InterPro" id="IPR006571">
    <property type="entry name" value="TLDc_dom"/>
</dbReference>
<dbReference type="PANTHER" id="PTHR23354:SF62">
    <property type="entry name" value="MUSTARD, ISOFORM V"/>
    <property type="match status" value="1"/>
</dbReference>
<protein>
    <recommendedName>
        <fullName evidence="4">Oxidation resistance protein 1</fullName>
    </recommendedName>
</protein>
<comment type="caution">
    <text evidence="6">The sequence shown here is derived from an EMBL/GenBank/DDBJ whole genome shotgun (WGS) entry which is preliminary data.</text>
</comment>
<evidence type="ECO:0000313" key="7">
    <source>
        <dbReference type="Proteomes" id="UP000003163"/>
    </source>
</evidence>
<dbReference type="HOGENOM" id="CLU_297544_0_0_1"/>
<organism evidence="6 7">
    <name type="scientific">Edhazardia aedis (strain USNM 41457)</name>
    <name type="common">Microsporidian parasite</name>
    <dbReference type="NCBI Taxonomy" id="1003232"/>
    <lineage>
        <taxon>Eukaryota</taxon>
        <taxon>Fungi</taxon>
        <taxon>Fungi incertae sedis</taxon>
        <taxon>Microsporidia</taxon>
        <taxon>Edhazardia</taxon>
    </lineage>
</organism>
<comment type="subcellular location">
    <subcellularLocation>
        <location evidence="1">Mitochondrion</location>
    </subcellularLocation>
</comment>
<proteinExistence type="inferred from homology"/>
<dbReference type="SMART" id="SM00584">
    <property type="entry name" value="TLDc"/>
    <property type="match status" value="1"/>
</dbReference>
<dbReference type="EMBL" id="AFBI03000254">
    <property type="protein sequence ID" value="EJW05335.1"/>
    <property type="molecule type" value="Genomic_DNA"/>
</dbReference>
<dbReference type="GO" id="GO:0005739">
    <property type="term" value="C:mitochondrion"/>
    <property type="evidence" value="ECO:0007669"/>
    <property type="project" value="UniProtKB-SubCell"/>
</dbReference>
<evidence type="ECO:0000256" key="4">
    <source>
        <dbReference type="ARBA" id="ARBA00040604"/>
    </source>
</evidence>
<gene>
    <name evidence="6" type="ORF">EDEG_04075</name>
</gene>
<evidence type="ECO:0000313" key="6">
    <source>
        <dbReference type="EMBL" id="EJW05335.1"/>
    </source>
</evidence>
<accession>J9DRY2</accession>
<keyword evidence="7" id="KW-1185">Reference proteome</keyword>
<sequence length="1012" mass="119301">MEFFKKLFGKKRSAEENKGEEKVISPSRLITGFKFIFKENEYTPQIKIDYEKLKEQLLEPKYAIAPNWSLVYSTVEHGFSKKTFHMCLDTMKKNYKPPLLFVIQDTSLNIFGVFFDENIEISNHCFGKVNTFLWRMVSIDEMTKTERSFPYMQYTQKNNNYMDKKELQENFSIEKDEINHLKKNTDKMLRDLDKYNDIGNNLINQKYGFRHLFNNFDDDAYYDLNASKNILKDKQAINEIKRNIISRESGHFTNEIIEIEDVNSLSLQDQEEDRLFLRKKKSKEENFESAKIFGSDKDEGMCDNLSIKNRVVKSQKINFKVCGIDSRIFYVCKHEPIEPEIKKQGKRVGFFKKKCEKLDDVTLKYDLMPEIYKNFHFKNSIVTPEILELRDLQFIIKNFIQKKIDDKIYRSPQFFYLLKAYPDSIISIKDYISKIAEIIQENNDKANKRSDYCYNKADLNTSNENNVENINTTCAKNTFNYENYDAEYFKEYDQNSFDDDFLFDLASNASNYDQYQNIANEITSAYHINSFKSDQQNINNKQKNKIILDSEININSCKQNISISGDLEIKNIHSGYLSNDEISRNIHWNNCIVSQQKTNELINECIKKTEIELIKLFRRFSFTDINVNAEVTEKYNIGQLERQSYMHRSKKFASFLKKIQNSPERFVNHVNNLNNKYNKQILFKNYMLNKNLCSKKEYDEVIKKINQQVDSDVYKIFLDGKLNIEGLRTMKIKSKENDEFMEDDRKIGIIGLTKNGSVIEAWNNDYQESYDGFDEQKILKDGKNYKYNLYLNMDSDDYNPIFDEIYEILNSKKYILERNKRKADVIDIHNSNIYTNADISKNISAKVARESQKNIDIDKNIKEPKISSNNLYLHQKPQISKFNYSKNENNRNKEQVKELAADNVILNSNISGNLINTNKKVYFPPNKNNSYDKSTSGNYFFRKYPATRENACYCYCTVDYIAFGCSDGKFGLMLFDSFSRGESNTVKTFKNEQLSKDSIFTVKRLEVWSIDT</sequence>
<reference evidence="6 7" key="1">
    <citation type="submission" date="2011-08" db="EMBL/GenBank/DDBJ databases">
        <authorList>
            <person name="Liu Z.J."/>
            <person name="Shi F.L."/>
            <person name="Lu J.Q."/>
            <person name="Li M."/>
            <person name="Wang Z.L."/>
        </authorList>
    </citation>
    <scope>NUCLEOTIDE SEQUENCE [LARGE SCALE GENOMIC DNA]</scope>
    <source>
        <strain evidence="6 7">USNM 41457</strain>
    </source>
</reference>